<dbReference type="STRING" id="526218.Sterm_1582"/>
<feature type="domain" description="HTH tetR-type" evidence="5">
    <location>
        <begin position="5"/>
        <end position="65"/>
    </location>
</feature>
<keyword evidence="2 4" id="KW-0238">DNA-binding</keyword>
<dbReference type="PROSITE" id="PS50977">
    <property type="entry name" value="HTH_TETR_2"/>
    <property type="match status" value="1"/>
</dbReference>
<dbReference type="PRINTS" id="PR00455">
    <property type="entry name" value="HTHTETR"/>
</dbReference>
<dbReference type="GO" id="GO:0003677">
    <property type="term" value="F:DNA binding"/>
    <property type="evidence" value="ECO:0007669"/>
    <property type="project" value="UniProtKB-UniRule"/>
</dbReference>
<evidence type="ECO:0000256" key="1">
    <source>
        <dbReference type="ARBA" id="ARBA00023015"/>
    </source>
</evidence>
<dbReference type="InterPro" id="IPR036271">
    <property type="entry name" value="Tet_transcr_reg_TetR-rel_C_sf"/>
</dbReference>
<dbReference type="Proteomes" id="UP000000845">
    <property type="component" value="Chromosome"/>
</dbReference>
<proteinExistence type="predicted"/>
<sequence length="194" mass="22809">MKKTEIKKRKVIEESAKLFYFNGYVNTGLKEILEVCNIPKGSFYYYFKNKDDLLIHVIDYHTNNIIRFFDRTVNDLSIPKFKVFFHNFFSNVELNSYHGGSPLGNIANELSDVNEDIRQHLLLSYRKIEMKFSFFLSMMKNINPNYKTLQAEEVARVLVSQMEGTMLKIKLEKKENAITDFFFIFDKLLKANAG</sequence>
<dbReference type="RefSeq" id="WP_012861037.1">
    <property type="nucleotide sequence ID" value="NC_013517.1"/>
</dbReference>
<dbReference type="PANTHER" id="PTHR47506:SF1">
    <property type="entry name" value="HTH-TYPE TRANSCRIPTIONAL REGULATOR YJDC"/>
    <property type="match status" value="1"/>
</dbReference>
<dbReference type="KEGG" id="str:Sterm_1582"/>
<dbReference type="PANTHER" id="PTHR47506">
    <property type="entry name" value="TRANSCRIPTIONAL REGULATORY PROTEIN"/>
    <property type="match status" value="1"/>
</dbReference>
<evidence type="ECO:0000256" key="3">
    <source>
        <dbReference type="ARBA" id="ARBA00023163"/>
    </source>
</evidence>
<dbReference type="eggNOG" id="COG1309">
    <property type="taxonomic scope" value="Bacteria"/>
</dbReference>
<dbReference type="EMBL" id="CP001739">
    <property type="protein sequence ID" value="ACZ08441.1"/>
    <property type="molecule type" value="Genomic_DNA"/>
</dbReference>
<reference evidence="7" key="1">
    <citation type="submission" date="2009-09" db="EMBL/GenBank/DDBJ databases">
        <title>The complete chromosome of Sebaldella termitidis ATCC 33386.</title>
        <authorList>
            <consortium name="US DOE Joint Genome Institute (JGI-PGF)"/>
            <person name="Lucas S."/>
            <person name="Copeland A."/>
            <person name="Lapidus A."/>
            <person name="Glavina del Rio T."/>
            <person name="Dalin E."/>
            <person name="Tice H."/>
            <person name="Bruce D."/>
            <person name="Goodwin L."/>
            <person name="Pitluck S."/>
            <person name="Kyrpides N."/>
            <person name="Mavromatis K."/>
            <person name="Ivanova N."/>
            <person name="Mikhailova N."/>
            <person name="Sims D."/>
            <person name="Meincke L."/>
            <person name="Brettin T."/>
            <person name="Detter J.C."/>
            <person name="Han C."/>
            <person name="Larimer F."/>
            <person name="Land M."/>
            <person name="Hauser L."/>
            <person name="Markowitz V."/>
            <person name="Cheng J.F."/>
            <person name="Hugenholtz P."/>
            <person name="Woyke T."/>
            <person name="Wu D."/>
            <person name="Eisen J.A."/>
        </authorList>
    </citation>
    <scope>NUCLEOTIDE SEQUENCE [LARGE SCALE GENOMIC DNA]</scope>
    <source>
        <strain evidence="7">ATCC 33386 / NCTC 11300</strain>
    </source>
</reference>
<keyword evidence="7" id="KW-1185">Reference proteome</keyword>
<reference evidence="6 7" key="2">
    <citation type="journal article" date="2010" name="Stand. Genomic Sci.">
        <title>Complete genome sequence of Sebaldella termitidis type strain (NCTC 11300).</title>
        <authorList>
            <person name="Harmon-Smith M."/>
            <person name="Celia L."/>
            <person name="Chertkov O."/>
            <person name="Lapidus A."/>
            <person name="Copeland A."/>
            <person name="Glavina Del Rio T."/>
            <person name="Nolan M."/>
            <person name="Lucas S."/>
            <person name="Tice H."/>
            <person name="Cheng J.F."/>
            <person name="Han C."/>
            <person name="Detter J.C."/>
            <person name="Bruce D."/>
            <person name="Goodwin L."/>
            <person name="Pitluck S."/>
            <person name="Pati A."/>
            <person name="Liolios K."/>
            <person name="Ivanova N."/>
            <person name="Mavromatis K."/>
            <person name="Mikhailova N."/>
            <person name="Chen A."/>
            <person name="Palaniappan K."/>
            <person name="Land M."/>
            <person name="Hauser L."/>
            <person name="Chang Y.J."/>
            <person name="Jeffries C.D."/>
            <person name="Brettin T."/>
            <person name="Goker M."/>
            <person name="Beck B."/>
            <person name="Bristow J."/>
            <person name="Eisen J.A."/>
            <person name="Markowitz V."/>
            <person name="Hugenholtz P."/>
            <person name="Kyrpides N.C."/>
            <person name="Klenk H.P."/>
            <person name="Chen F."/>
        </authorList>
    </citation>
    <scope>NUCLEOTIDE SEQUENCE [LARGE SCALE GENOMIC DNA]</scope>
    <source>
        <strain evidence="7">ATCC 33386 / NCTC 11300</strain>
    </source>
</reference>
<dbReference type="Pfam" id="PF00440">
    <property type="entry name" value="TetR_N"/>
    <property type="match status" value="1"/>
</dbReference>
<dbReference type="AlphaFoldDB" id="D1AI57"/>
<organism evidence="6 7">
    <name type="scientific">Sebaldella termitidis (strain ATCC 33386 / NCTC 11300)</name>
    <dbReference type="NCBI Taxonomy" id="526218"/>
    <lineage>
        <taxon>Bacteria</taxon>
        <taxon>Fusobacteriati</taxon>
        <taxon>Fusobacteriota</taxon>
        <taxon>Fusobacteriia</taxon>
        <taxon>Fusobacteriales</taxon>
        <taxon>Leptotrichiaceae</taxon>
        <taxon>Sebaldella</taxon>
    </lineage>
</organism>
<evidence type="ECO:0000313" key="7">
    <source>
        <dbReference type="Proteomes" id="UP000000845"/>
    </source>
</evidence>
<protein>
    <submittedName>
        <fullName evidence="6">Transcriptional regulator, TetR family</fullName>
    </submittedName>
</protein>
<dbReference type="HOGENOM" id="CLU_069356_28_1_0"/>
<dbReference type="SUPFAM" id="SSF46689">
    <property type="entry name" value="Homeodomain-like"/>
    <property type="match status" value="1"/>
</dbReference>
<dbReference type="SUPFAM" id="SSF48498">
    <property type="entry name" value="Tetracyclin repressor-like, C-terminal domain"/>
    <property type="match status" value="1"/>
</dbReference>
<evidence type="ECO:0000259" key="5">
    <source>
        <dbReference type="PROSITE" id="PS50977"/>
    </source>
</evidence>
<keyword evidence="3" id="KW-0804">Transcription</keyword>
<evidence type="ECO:0000313" key="6">
    <source>
        <dbReference type="EMBL" id="ACZ08441.1"/>
    </source>
</evidence>
<dbReference type="InterPro" id="IPR009057">
    <property type="entry name" value="Homeodomain-like_sf"/>
</dbReference>
<keyword evidence="1" id="KW-0805">Transcription regulation</keyword>
<evidence type="ECO:0000256" key="4">
    <source>
        <dbReference type="PROSITE-ProRule" id="PRU00335"/>
    </source>
</evidence>
<accession>D1AI57</accession>
<name>D1AI57_SEBTE</name>
<gene>
    <name evidence="6" type="ordered locus">Sterm_1582</name>
</gene>
<dbReference type="Gene3D" id="1.10.357.10">
    <property type="entry name" value="Tetracycline Repressor, domain 2"/>
    <property type="match status" value="1"/>
</dbReference>
<evidence type="ECO:0000256" key="2">
    <source>
        <dbReference type="ARBA" id="ARBA00023125"/>
    </source>
</evidence>
<feature type="DNA-binding region" description="H-T-H motif" evidence="4">
    <location>
        <begin position="28"/>
        <end position="47"/>
    </location>
</feature>
<dbReference type="InterPro" id="IPR001647">
    <property type="entry name" value="HTH_TetR"/>
</dbReference>